<evidence type="ECO:0000313" key="1">
    <source>
        <dbReference type="EMBL" id="MFC3977195.1"/>
    </source>
</evidence>
<accession>A0ABV8EPD8</accession>
<sequence>MCKISRAIYLLSFFYFFLAIGCQKKKADEANVYFVNPHDADKVTLLSDLVDSIEYVKLETNEESIMVRVGEVIIKSQYIYAVDYGQSAVLVFDKKGKFVSKLAKLGEGPDEYKRLGPVFVSEDEKFVEIIDFVDEKSRIIKYTNITFELLDDHKFISPRANSWKRENDIYYFAAQQNDNIVNEKKTNGDIVISTKDGIEKVLFHKNITTNGSTFSYNTESFIQNNAGDIIVSLMYNNTFFKLSEMNAEPLLTVDFGKYGIDNSLGQKNTNEQKEYLEQDAIGLAFLPVLNIYEPNLIAFTYNFKDKSGTMMNHYLHLKASNKVIHTSRIENDMTGFPKNVYICSFSYSIKHSPTYGDYLVHVVLPEFGIKKSGQNEIEGIGVVNKEDNPVIMLMKLKEKY</sequence>
<organism evidence="1 2">
    <name type="scientific">Belliella kenyensis</name>
    <dbReference type="NCBI Taxonomy" id="1472724"/>
    <lineage>
        <taxon>Bacteria</taxon>
        <taxon>Pseudomonadati</taxon>
        <taxon>Bacteroidota</taxon>
        <taxon>Cytophagia</taxon>
        <taxon>Cytophagales</taxon>
        <taxon>Cyclobacteriaceae</taxon>
        <taxon>Belliella</taxon>
    </lineage>
</organism>
<protein>
    <submittedName>
        <fullName evidence="1">6-bladed beta-propeller</fullName>
    </submittedName>
</protein>
<proteinExistence type="predicted"/>
<evidence type="ECO:0000313" key="2">
    <source>
        <dbReference type="Proteomes" id="UP001595766"/>
    </source>
</evidence>
<dbReference type="Pfam" id="PF17170">
    <property type="entry name" value="DUF5128"/>
    <property type="match status" value="1"/>
</dbReference>
<keyword evidence="2" id="KW-1185">Reference proteome</keyword>
<name>A0ABV8EPD8_9BACT</name>
<dbReference type="PROSITE" id="PS51257">
    <property type="entry name" value="PROKAR_LIPOPROTEIN"/>
    <property type="match status" value="1"/>
</dbReference>
<gene>
    <name evidence="1" type="ORF">ACFOUP_12480</name>
</gene>
<dbReference type="Gene3D" id="2.120.10.30">
    <property type="entry name" value="TolB, C-terminal domain"/>
    <property type="match status" value="1"/>
</dbReference>
<comment type="caution">
    <text evidence="1">The sequence shown here is derived from an EMBL/GenBank/DDBJ whole genome shotgun (WGS) entry which is preliminary data.</text>
</comment>
<dbReference type="EMBL" id="JBHSAV010000053">
    <property type="protein sequence ID" value="MFC3977195.1"/>
    <property type="molecule type" value="Genomic_DNA"/>
</dbReference>
<dbReference type="InterPro" id="IPR011042">
    <property type="entry name" value="6-blade_b-propeller_TolB-like"/>
</dbReference>
<dbReference type="RefSeq" id="WP_241291805.1">
    <property type="nucleotide sequence ID" value="NZ_JAKZGR010000002.1"/>
</dbReference>
<dbReference type="Proteomes" id="UP001595766">
    <property type="component" value="Unassembled WGS sequence"/>
</dbReference>
<reference evidence="2" key="1">
    <citation type="journal article" date="2019" name="Int. J. Syst. Evol. Microbiol.">
        <title>The Global Catalogue of Microorganisms (GCM) 10K type strain sequencing project: providing services to taxonomists for standard genome sequencing and annotation.</title>
        <authorList>
            <consortium name="The Broad Institute Genomics Platform"/>
            <consortium name="The Broad Institute Genome Sequencing Center for Infectious Disease"/>
            <person name="Wu L."/>
            <person name="Ma J."/>
        </authorList>
    </citation>
    <scope>NUCLEOTIDE SEQUENCE [LARGE SCALE GENOMIC DNA]</scope>
    <source>
        <strain evidence="2">CECT 8551</strain>
    </source>
</reference>